<reference evidence="2" key="1">
    <citation type="journal article" date="2023" name="Front. Plant Sci.">
        <title>Chromosomal-level genome assembly of Melastoma candidum provides insights into trichome evolution.</title>
        <authorList>
            <person name="Zhong Y."/>
            <person name="Wu W."/>
            <person name="Sun C."/>
            <person name="Zou P."/>
            <person name="Liu Y."/>
            <person name="Dai S."/>
            <person name="Zhou R."/>
        </authorList>
    </citation>
    <scope>NUCLEOTIDE SEQUENCE [LARGE SCALE GENOMIC DNA]</scope>
</reference>
<accession>A0ACB9S4V9</accession>
<dbReference type="Proteomes" id="UP001057402">
    <property type="component" value="Chromosome 2"/>
</dbReference>
<comment type="caution">
    <text evidence="1">The sequence shown here is derived from an EMBL/GenBank/DDBJ whole genome shotgun (WGS) entry which is preliminary data.</text>
</comment>
<sequence length="594" mass="67648">MTKGPPRYEVGVAEPTADQSEDLRPSGARAWNNLWVYKLVPWLNWDEWDRVRVSLFSSSPESVACALDRISAWKSRGCLPVAIEATAAIFVARQKDPFFRKDKPPEVFCDSEEILVSLYAMSIQRLVNGTIEKTRKRDKSMADAAEAINIPRMLIDIRHEASHREFPSLPVLRDASIVAIEWLKQFYWEPQIFRLQRRRGVTFEAGKEVGISFHFQAREVAEAKVHRALYSPKDHNMSSSLKVLSDDDQHFKKGFAKTVKFLGMLYCSYPLEVASVLLELFLKEDIPRDHEMFGPSWKYLTEELSKKRPQLLITLLNVVIDMIEAQDANKFETGKLVRQMIASAYGGKPYPAEQLYMLAAEVVSLLKQLKPFTQKAQYVEAEVPTMKEIPRAMLVALARRFLGVATRADNRLMDTAMEVVKLLNVERVVNKLSKLPLLSSDNADAEAILCTSAEQKRDIQLAYRKLEAVRNISRKKMRRNRWRIAKFWSPCPIGMLPPDADFSHSHFPILDPDSAELQFRQKREADWDEYDPSGESRDKRSRTDSAEDVIGNGQGEIGWEVAGGGCLMMDGSWKRVGPDDIQAITSSVRLLLPL</sequence>
<proteinExistence type="predicted"/>
<organism evidence="1 2">
    <name type="scientific">Melastoma candidum</name>
    <dbReference type="NCBI Taxonomy" id="119954"/>
    <lineage>
        <taxon>Eukaryota</taxon>
        <taxon>Viridiplantae</taxon>
        <taxon>Streptophyta</taxon>
        <taxon>Embryophyta</taxon>
        <taxon>Tracheophyta</taxon>
        <taxon>Spermatophyta</taxon>
        <taxon>Magnoliopsida</taxon>
        <taxon>eudicotyledons</taxon>
        <taxon>Gunneridae</taxon>
        <taxon>Pentapetalae</taxon>
        <taxon>rosids</taxon>
        <taxon>malvids</taxon>
        <taxon>Myrtales</taxon>
        <taxon>Melastomataceae</taxon>
        <taxon>Melastomatoideae</taxon>
        <taxon>Melastomateae</taxon>
        <taxon>Melastoma</taxon>
    </lineage>
</organism>
<name>A0ACB9S4V9_9MYRT</name>
<evidence type="ECO:0000313" key="2">
    <source>
        <dbReference type="Proteomes" id="UP001057402"/>
    </source>
</evidence>
<keyword evidence="2" id="KW-1185">Reference proteome</keyword>
<gene>
    <name evidence="1" type="ORF">MLD38_004166</name>
</gene>
<dbReference type="EMBL" id="CM042881">
    <property type="protein sequence ID" value="KAI4386215.1"/>
    <property type="molecule type" value="Genomic_DNA"/>
</dbReference>
<evidence type="ECO:0000313" key="1">
    <source>
        <dbReference type="EMBL" id="KAI4386215.1"/>
    </source>
</evidence>
<protein>
    <submittedName>
        <fullName evidence="1">Uncharacterized protein</fullName>
    </submittedName>
</protein>